<proteinExistence type="predicted"/>
<dbReference type="Pfam" id="PF12833">
    <property type="entry name" value="HTH_18"/>
    <property type="match status" value="1"/>
</dbReference>
<evidence type="ECO:0000313" key="2">
    <source>
        <dbReference type="Proteomes" id="UP001055091"/>
    </source>
</evidence>
<dbReference type="PANTHER" id="PTHR43280">
    <property type="entry name" value="ARAC-FAMILY TRANSCRIPTIONAL REGULATOR"/>
    <property type="match status" value="1"/>
</dbReference>
<dbReference type="SMART" id="SM00342">
    <property type="entry name" value="HTH_ARAC"/>
    <property type="match status" value="1"/>
</dbReference>
<dbReference type="EMBL" id="BQNJ01000001">
    <property type="protein sequence ID" value="GKH00565.1"/>
    <property type="molecule type" value="Genomic_DNA"/>
</dbReference>
<dbReference type="PRINTS" id="PR00032">
    <property type="entry name" value="HTHARAC"/>
</dbReference>
<reference evidence="1" key="1">
    <citation type="submission" date="2022-01" db="EMBL/GenBank/DDBJ databases">
        <title>Novel bile acid biosynthetic pathways are enriched in the microbiome of centenarians.</title>
        <authorList>
            <person name="Sato Y."/>
            <person name="Atarashi K."/>
            <person name="Plichta R.D."/>
            <person name="Arai Y."/>
            <person name="Sasajima S."/>
            <person name="Kearney M.S."/>
            <person name="Suda W."/>
            <person name="Takeshita K."/>
            <person name="Sasaki T."/>
            <person name="Okamoto S."/>
            <person name="Skelly N.A."/>
            <person name="Okamura Y."/>
            <person name="Vlamakis H."/>
            <person name="Li Y."/>
            <person name="Tanoue T."/>
            <person name="Takei H."/>
            <person name="Nittono H."/>
            <person name="Narushima S."/>
            <person name="Irie J."/>
            <person name="Itoh H."/>
            <person name="Moriya K."/>
            <person name="Sugiura Y."/>
            <person name="Suematsu M."/>
            <person name="Moritoki N."/>
            <person name="Shibata S."/>
            <person name="Littman R.D."/>
            <person name="Fischbach A.M."/>
            <person name="Uwamino Y."/>
            <person name="Inoue T."/>
            <person name="Honda A."/>
            <person name="Hattori M."/>
            <person name="Murai T."/>
            <person name="Xavier J.R."/>
            <person name="Hirose N."/>
            <person name="Honda K."/>
        </authorList>
    </citation>
    <scope>NUCLEOTIDE SEQUENCE</scope>
    <source>
        <strain evidence="1">CE91-St55</strain>
    </source>
</reference>
<organism evidence="1 2">
    <name type="scientific">Hungatella hathewayi</name>
    <dbReference type="NCBI Taxonomy" id="154046"/>
    <lineage>
        <taxon>Bacteria</taxon>
        <taxon>Bacillati</taxon>
        <taxon>Bacillota</taxon>
        <taxon>Clostridia</taxon>
        <taxon>Lachnospirales</taxon>
        <taxon>Lachnospiraceae</taxon>
        <taxon>Hungatella</taxon>
    </lineage>
</organism>
<dbReference type="PROSITE" id="PS01124">
    <property type="entry name" value="HTH_ARAC_FAMILY_2"/>
    <property type="match status" value="1"/>
</dbReference>
<dbReference type="PROSITE" id="PS00041">
    <property type="entry name" value="HTH_ARAC_FAMILY_1"/>
    <property type="match status" value="1"/>
</dbReference>
<dbReference type="Proteomes" id="UP001055091">
    <property type="component" value="Unassembled WGS sequence"/>
</dbReference>
<comment type="caution">
    <text evidence="1">The sequence shown here is derived from an EMBL/GenBank/DDBJ whole genome shotgun (WGS) entry which is preliminary data.</text>
</comment>
<dbReference type="InterPro" id="IPR020449">
    <property type="entry name" value="Tscrpt_reg_AraC-type_HTH"/>
</dbReference>
<accession>A0A413WVH6</accession>
<dbReference type="Gene3D" id="1.10.10.60">
    <property type="entry name" value="Homeodomain-like"/>
    <property type="match status" value="2"/>
</dbReference>
<dbReference type="PANTHER" id="PTHR43280:SF34">
    <property type="entry name" value="ARAC-FAMILY TRANSCRIPTIONAL REGULATOR"/>
    <property type="match status" value="1"/>
</dbReference>
<dbReference type="SUPFAM" id="SSF46689">
    <property type="entry name" value="Homeodomain-like"/>
    <property type="match status" value="2"/>
</dbReference>
<dbReference type="Pfam" id="PF02311">
    <property type="entry name" value="AraC_binding"/>
    <property type="match status" value="1"/>
</dbReference>
<dbReference type="InterPro" id="IPR018062">
    <property type="entry name" value="HTH_AraC-typ_CS"/>
</dbReference>
<dbReference type="GO" id="GO:0043565">
    <property type="term" value="F:sequence-specific DNA binding"/>
    <property type="evidence" value="ECO:0007669"/>
    <property type="project" value="InterPro"/>
</dbReference>
<dbReference type="SUPFAM" id="SSF51215">
    <property type="entry name" value="Regulatory protein AraC"/>
    <property type="match status" value="1"/>
</dbReference>
<protein>
    <submittedName>
        <fullName evidence="1">Uncharacterized protein</fullName>
    </submittedName>
</protein>
<gene>
    <name evidence="1" type="ORF">CE91St55_25460</name>
</gene>
<name>A0A413WVH6_9FIRM</name>
<dbReference type="GO" id="GO:0003700">
    <property type="term" value="F:DNA-binding transcription factor activity"/>
    <property type="evidence" value="ECO:0007669"/>
    <property type="project" value="InterPro"/>
</dbReference>
<dbReference type="InterPro" id="IPR018060">
    <property type="entry name" value="HTH_AraC"/>
</dbReference>
<evidence type="ECO:0000313" key="1">
    <source>
        <dbReference type="EMBL" id="GKH00565.1"/>
    </source>
</evidence>
<dbReference type="InterPro" id="IPR037923">
    <property type="entry name" value="HTH-like"/>
</dbReference>
<dbReference type="AlphaFoldDB" id="A0A413WVH6"/>
<dbReference type="InterPro" id="IPR003313">
    <property type="entry name" value="AraC-bd"/>
</dbReference>
<dbReference type="InterPro" id="IPR009057">
    <property type="entry name" value="Homeodomain-like_sf"/>
</dbReference>
<sequence length="283" mass="32792">MTKMREKNGIYERQPFELFAYHDKKPTLDHSVFHFHNNYEILLYVKGNLEIYIEQSRYLPVPGTMFVISTEEVHKGTILDSEDYERYVIHVSSSVIQPLLGYDVDLLACFHGHEPGKQNAVVLSMEEIVEFCELFSKLKQILDTEPYGKEVLKISCVAQLMTMVNHAFSHTIMPARPVSNLASGIMDYVENHMSEPLSLESIAAALFMDKYYLAHQFKKQTGDSLYHFILMKRIALARRLLGEGLPVTEVCDRSGFNNYNNFIRTFRKYVNMSPGEYRKHQTE</sequence>